<evidence type="ECO:0000256" key="1">
    <source>
        <dbReference type="ARBA" id="ARBA00022598"/>
    </source>
</evidence>
<dbReference type="InterPro" id="IPR011199">
    <property type="entry name" value="Bacillithiol_biosynth_BshC"/>
</dbReference>
<dbReference type="Pfam" id="PF24850">
    <property type="entry name" value="CC_BshC"/>
    <property type="match status" value="1"/>
</dbReference>
<gene>
    <name evidence="2" type="primary">bshC</name>
    <name evidence="5" type="ORF">SBA1_110019</name>
</gene>
<evidence type="ECO:0000313" key="5">
    <source>
        <dbReference type="EMBL" id="SPF32812.1"/>
    </source>
</evidence>
<name>A0A2U3JZF7_9BACT</name>
<dbReference type="AlphaFoldDB" id="A0A2U3JZF7"/>
<proteinExistence type="inferred from homology"/>
<protein>
    <recommendedName>
        <fullName evidence="2">Putative cysteine ligase BshC</fullName>
        <ecNumber evidence="2">6.-.-.-</ecNumber>
    </recommendedName>
</protein>
<dbReference type="PIRSF" id="PIRSF012535">
    <property type="entry name" value="UCP012535"/>
    <property type="match status" value="1"/>
</dbReference>
<sequence length="540" mass="59384">MKAHCLPFPQIPHTTRLFADFLVYSPQAHAFYPRPPHFAEWVKEEAAKISYDSSRRQRVAEILERQNKRWNVSSRTLANLERLRRGAAVIVTGQQVGLFGGPMFSIYKALTAVKLAEEATAAGVDTVPVFWLATYDHDLAEVNHVSLPGADGIVETLTTSSRGIPEAPVSAVRLGDEILPVLEQASALLGDNDATKLLRETYRPDETFGTAFAGLFARLFADWGVIVLDASDAELHRVAEPIYRAAIERADELAANLVARGQALEAAGYHQQVRVTPSSVLLFALQNGSRMAIHRHGQGAGFAIGSEGATEKVSRADLLSRISSAPEQFSPNVLLRPIVEDYLLPALAYTGGAAETAYFGQAGAVYELLLGRVTPIIPRFSATMVEPKMQRLMERYGITVPDVFAGPEALRQKFAAHSLPQDLRSAFETTKQSLDANLTAIKEKLTRLDRTLVDAAETAVSKMHYQLDRLHTQAARAELQKGELVSRHAETLSQALYPHKGLQERGIGGIYFVARHGRDLLHQLYAAIRSDCLNHQILEL</sequence>
<dbReference type="Proteomes" id="UP000238701">
    <property type="component" value="Unassembled WGS sequence"/>
</dbReference>
<feature type="domain" description="Bacillithiol biosynthesis BshC N-terminal Rossmann-like" evidence="3">
    <location>
        <begin position="1"/>
        <end position="379"/>
    </location>
</feature>
<dbReference type="HAMAP" id="MF_01867">
    <property type="entry name" value="BshC"/>
    <property type="match status" value="1"/>
</dbReference>
<organism evidence="5 6">
    <name type="scientific">Candidatus Sulfotelmatobacter kueseliae</name>
    <dbReference type="NCBI Taxonomy" id="2042962"/>
    <lineage>
        <taxon>Bacteria</taxon>
        <taxon>Pseudomonadati</taxon>
        <taxon>Acidobacteriota</taxon>
        <taxon>Terriglobia</taxon>
        <taxon>Terriglobales</taxon>
        <taxon>Candidatus Korobacteraceae</taxon>
        <taxon>Candidatus Sulfotelmatobacter</taxon>
    </lineage>
</organism>
<dbReference type="InterPro" id="IPR055398">
    <property type="entry name" value="Rossmann-like_BshC"/>
</dbReference>
<dbReference type="EMBL" id="OMOD01000013">
    <property type="protein sequence ID" value="SPF32812.1"/>
    <property type="molecule type" value="Genomic_DNA"/>
</dbReference>
<dbReference type="Pfam" id="PF10079">
    <property type="entry name" value="Rossmann-like_BshC"/>
    <property type="match status" value="1"/>
</dbReference>
<evidence type="ECO:0000259" key="4">
    <source>
        <dbReference type="Pfam" id="PF24850"/>
    </source>
</evidence>
<accession>A0A2U3JZF7</accession>
<keyword evidence="1 2" id="KW-0436">Ligase</keyword>
<feature type="domain" description="Bacillithiol biosynthesis BshC C-terminal coiled-coil" evidence="4">
    <location>
        <begin position="382"/>
        <end position="540"/>
    </location>
</feature>
<evidence type="ECO:0000259" key="3">
    <source>
        <dbReference type="Pfam" id="PF10079"/>
    </source>
</evidence>
<dbReference type="EC" id="6.-.-.-" evidence="2"/>
<dbReference type="NCBIfam" id="TIGR03998">
    <property type="entry name" value="thiol_BshC"/>
    <property type="match status" value="1"/>
</dbReference>
<comment type="similarity">
    <text evidence="2">Belongs to the BshC family.</text>
</comment>
<evidence type="ECO:0000256" key="2">
    <source>
        <dbReference type="HAMAP-Rule" id="MF_01867"/>
    </source>
</evidence>
<evidence type="ECO:0000313" key="6">
    <source>
        <dbReference type="Proteomes" id="UP000238701"/>
    </source>
</evidence>
<dbReference type="GO" id="GO:0016874">
    <property type="term" value="F:ligase activity"/>
    <property type="evidence" value="ECO:0007669"/>
    <property type="project" value="UniProtKB-UniRule"/>
</dbReference>
<reference evidence="6" key="1">
    <citation type="submission" date="2018-02" db="EMBL/GenBank/DDBJ databases">
        <authorList>
            <person name="Hausmann B."/>
        </authorList>
    </citation>
    <scope>NUCLEOTIDE SEQUENCE [LARGE SCALE GENOMIC DNA]</scope>
    <source>
        <strain evidence="6">Peat soil MAG SbA1</strain>
    </source>
</reference>
<dbReference type="InterPro" id="IPR055399">
    <property type="entry name" value="CC_BshC"/>
</dbReference>